<sequence length="154" mass="17130">MKNHMKRSFARGRSGRSHGRTSGRTSLIDVLVAAELVLALRCVLYAIIPRGQPWMILLVEPLHGFTFAAMWCATVEYARQLAPPGTEAKMQALVNGLFFNVAMAAGSLIWGFLSQRPPDGLGFTRCFWLDAALVVAWLAVWRGGWEIALRRGWT</sequence>
<protein>
    <recommendedName>
        <fullName evidence="8">Major facilitator superfamily associated domain-containing protein</fullName>
    </recommendedName>
</protein>
<dbReference type="OrthoDB" id="416559at2759"/>
<feature type="compositionally biased region" description="Basic residues" evidence="6">
    <location>
        <begin position="1"/>
        <end position="21"/>
    </location>
</feature>
<evidence type="ECO:0000259" key="8">
    <source>
        <dbReference type="Pfam" id="PF12832"/>
    </source>
</evidence>
<keyword evidence="3 7" id="KW-0812">Transmembrane</keyword>
<dbReference type="InterPro" id="IPR024989">
    <property type="entry name" value="MFS_assoc_dom"/>
</dbReference>
<dbReference type="Gene3D" id="1.20.1250.20">
    <property type="entry name" value="MFS general substrate transporter like domains"/>
    <property type="match status" value="1"/>
</dbReference>
<evidence type="ECO:0000256" key="4">
    <source>
        <dbReference type="ARBA" id="ARBA00022989"/>
    </source>
</evidence>
<proteinExistence type="inferred from homology"/>
<evidence type="ECO:0000313" key="9">
    <source>
        <dbReference type="EMBL" id="CAE8626921.1"/>
    </source>
</evidence>
<evidence type="ECO:0000256" key="5">
    <source>
        <dbReference type="ARBA" id="ARBA00023136"/>
    </source>
</evidence>
<dbReference type="PANTHER" id="PTHR16172:SF41">
    <property type="entry name" value="MAJOR FACILITATOR SUPERFAMILY DOMAIN-CONTAINING PROTEIN 6-LIKE"/>
    <property type="match status" value="1"/>
</dbReference>
<feature type="transmembrane region" description="Helical" evidence="7">
    <location>
        <begin position="90"/>
        <end position="110"/>
    </location>
</feature>
<reference evidence="9" key="1">
    <citation type="submission" date="2021-02" db="EMBL/GenBank/DDBJ databases">
        <authorList>
            <person name="Dougan E. K."/>
            <person name="Rhodes N."/>
            <person name="Thang M."/>
            <person name="Chan C."/>
        </authorList>
    </citation>
    <scope>NUCLEOTIDE SEQUENCE</scope>
</reference>
<evidence type="ECO:0000256" key="1">
    <source>
        <dbReference type="ARBA" id="ARBA00004141"/>
    </source>
</evidence>
<organism evidence="9 10">
    <name type="scientific">Polarella glacialis</name>
    <name type="common">Dinoflagellate</name>
    <dbReference type="NCBI Taxonomy" id="89957"/>
    <lineage>
        <taxon>Eukaryota</taxon>
        <taxon>Sar</taxon>
        <taxon>Alveolata</taxon>
        <taxon>Dinophyceae</taxon>
        <taxon>Suessiales</taxon>
        <taxon>Suessiaceae</taxon>
        <taxon>Polarella</taxon>
    </lineage>
</organism>
<evidence type="ECO:0000256" key="6">
    <source>
        <dbReference type="SAM" id="MobiDB-lite"/>
    </source>
</evidence>
<feature type="transmembrane region" description="Helical" evidence="7">
    <location>
        <begin position="54"/>
        <end position="78"/>
    </location>
</feature>
<evidence type="ECO:0000256" key="2">
    <source>
        <dbReference type="ARBA" id="ARBA00005241"/>
    </source>
</evidence>
<comment type="similarity">
    <text evidence="2">Belongs to the major facilitator superfamily. MFSD6 family.</text>
</comment>
<feature type="region of interest" description="Disordered" evidence="6">
    <location>
        <begin position="1"/>
        <end position="22"/>
    </location>
</feature>
<keyword evidence="5 7" id="KW-0472">Membrane</keyword>
<dbReference type="SUPFAM" id="SSF103473">
    <property type="entry name" value="MFS general substrate transporter"/>
    <property type="match status" value="1"/>
</dbReference>
<feature type="domain" description="Major facilitator superfamily associated" evidence="8">
    <location>
        <begin position="24"/>
        <end position="114"/>
    </location>
</feature>
<evidence type="ECO:0000256" key="3">
    <source>
        <dbReference type="ARBA" id="ARBA00022692"/>
    </source>
</evidence>
<gene>
    <name evidence="9" type="ORF">PGLA1383_LOCUS43801</name>
</gene>
<dbReference type="EMBL" id="CAJNNV010029072">
    <property type="protein sequence ID" value="CAE8626921.1"/>
    <property type="molecule type" value="Genomic_DNA"/>
</dbReference>
<keyword evidence="4 7" id="KW-1133">Transmembrane helix</keyword>
<evidence type="ECO:0000313" key="10">
    <source>
        <dbReference type="Proteomes" id="UP000654075"/>
    </source>
</evidence>
<dbReference type="GO" id="GO:0016020">
    <property type="term" value="C:membrane"/>
    <property type="evidence" value="ECO:0007669"/>
    <property type="project" value="UniProtKB-SubCell"/>
</dbReference>
<comment type="caution">
    <text evidence="9">The sequence shown here is derived from an EMBL/GenBank/DDBJ whole genome shotgun (WGS) entry which is preliminary data.</text>
</comment>
<feature type="transmembrane region" description="Helical" evidence="7">
    <location>
        <begin position="26"/>
        <end position="48"/>
    </location>
</feature>
<dbReference type="AlphaFoldDB" id="A0A813GPK0"/>
<dbReference type="InterPro" id="IPR051717">
    <property type="entry name" value="MFS_MFSD6"/>
</dbReference>
<feature type="transmembrane region" description="Helical" evidence="7">
    <location>
        <begin position="122"/>
        <end position="141"/>
    </location>
</feature>
<keyword evidence="10" id="KW-1185">Reference proteome</keyword>
<evidence type="ECO:0000256" key="7">
    <source>
        <dbReference type="SAM" id="Phobius"/>
    </source>
</evidence>
<accession>A0A813GPK0</accession>
<comment type="subcellular location">
    <subcellularLocation>
        <location evidence="1">Membrane</location>
        <topology evidence="1">Multi-pass membrane protein</topology>
    </subcellularLocation>
</comment>
<dbReference type="Proteomes" id="UP000654075">
    <property type="component" value="Unassembled WGS sequence"/>
</dbReference>
<dbReference type="PANTHER" id="PTHR16172">
    <property type="entry name" value="MAJOR FACILITATOR SUPERFAMILY DOMAIN-CONTAINING PROTEIN 6-LIKE"/>
    <property type="match status" value="1"/>
</dbReference>
<dbReference type="Pfam" id="PF12832">
    <property type="entry name" value="MFS_1_like"/>
    <property type="match status" value="1"/>
</dbReference>
<dbReference type="InterPro" id="IPR036259">
    <property type="entry name" value="MFS_trans_sf"/>
</dbReference>
<name>A0A813GPK0_POLGL</name>